<feature type="binding site" evidence="7">
    <location>
        <position position="179"/>
    </location>
    <ligand>
        <name>Zn(2+)</name>
        <dbReference type="ChEBI" id="CHEBI:29105"/>
        <label>3</label>
    </ligand>
</feature>
<dbReference type="Proteomes" id="UP000621436">
    <property type="component" value="Unassembled WGS sequence"/>
</dbReference>
<reference evidence="9" key="1">
    <citation type="submission" date="2020-11" db="EMBL/GenBank/DDBJ databases">
        <title>Halonatronomonas betainensis gen. nov., sp. nov. a novel haloalkaliphilic representative of the family Halanaerobiacae capable of betaine degradation.</title>
        <authorList>
            <person name="Boltyanskaya Y."/>
            <person name="Kevbrin V."/>
            <person name="Detkova E."/>
            <person name="Grouzdev D.S."/>
            <person name="Koziaeva V."/>
            <person name="Zhilina T."/>
        </authorList>
    </citation>
    <scope>NUCLEOTIDE SEQUENCE</scope>
    <source>
        <strain evidence="9">Z-7014</strain>
    </source>
</reference>
<dbReference type="InterPro" id="IPR013022">
    <property type="entry name" value="Xyl_isomerase-like_TIM-brl"/>
</dbReference>
<name>A0A931APQ9_9FIRM</name>
<dbReference type="SUPFAM" id="SSF51658">
    <property type="entry name" value="Xylose isomerase-like"/>
    <property type="match status" value="1"/>
</dbReference>
<feature type="binding site" evidence="7">
    <location>
        <position position="258"/>
    </location>
    <ligand>
        <name>Zn(2+)</name>
        <dbReference type="ChEBI" id="CHEBI:29105"/>
        <label>2</label>
    </ligand>
</feature>
<keyword evidence="2 7" id="KW-0479">Metal-binding</keyword>
<keyword evidence="6 7" id="KW-0234">DNA repair</keyword>
<dbReference type="InterPro" id="IPR036237">
    <property type="entry name" value="Xyl_isomerase-like_sf"/>
</dbReference>
<dbReference type="GO" id="GO:0003677">
    <property type="term" value="F:DNA binding"/>
    <property type="evidence" value="ECO:0007669"/>
    <property type="project" value="InterPro"/>
</dbReference>
<gene>
    <name evidence="7" type="primary">nfo</name>
    <name evidence="9" type="ORF">I0Q91_06195</name>
</gene>
<evidence type="ECO:0000256" key="6">
    <source>
        <dbReference type="ARBA" id="ARBA00023204"/>
    </source>
</evidence>
<feature type="binding site" evidence="7">
    <location>
        <position position="142"/>
    </location>
    <ligand>
        <name>Zn(2+)</name>
        <dbReference type="ChEBI" id="CHEBI:29105"/>
        <label>2</label>
    </ligand>
</feature>
<keyword evidence="7" id="KW-0540">Nuclease</keyword>
<sequence length="279" mass="30820">MKLGKHVSIAGGIDKAITRAAEIGCNSVQIFVNNPRGWKNSALGDELINDFKSSRKSNKINPVVVHSIYLINLASPKKNLWEKSIQGLIDDYRRSDKIGAEYLVFHPGSHTGSGEEKGILRIIDGLNKVLDETEGNTEILLENVAGAGTAIGKTIDELNEIITKLNEPERVGFCIDTCHAFSAGYDVATKEGLDQLLDKIETGPGLDKLKVLHLNDSKFELGTNKDRHAHIGEGYIGKEGFTEIINHPKLADKTFILETPWFDDLDHDPDVDILKELRK</sequence>
<dbReference type="EC" id="3.1.21.2" evidence="7"/>
<dbReference type="CDD" id="cd00019">
    <property type="entry name" value="AP2Ec"/>
    <property type="match status" value="1"/>
</dbReference>
<dbReference type="PROSITE" id="PS00729">
    <property type="entry name" value="AP_NUCLEASE_F2_1"/>
    <property type="match status" value="1"/>
</dbReference>
<dbReference type="HAMAP" id="MF_00152">
    <property type="entry name" value="Nfo"/>
    <property type="match status" value="1"/>
</dbReference>
<evidence type="ECO:0000313" key="10">
    <source>
        <dbReference type="Proteomes" id="UP000621436"/>
    </source>
</evidence>
<dbReference type="InterPro" id="IPR001719">
    <property type="entry name" value="AP_endonuc_2"/>
</dbReference>
<evidence type="ECO:0000256" key="5">
    <source>
        <dbReference type="ARBA" id="ARBA00022833"/>
    </source>
</evidence>
<dbReference type="GO" id="GO:0008081">
    <property type="term" value="F:phosphoric diester hydrolase activity"/>
    <property type="evidence" value="ECO:0007669"/>
    <property type="project" value="TreeGrafter"/>
</dbReference>
<dbReference type="RefSeq" id="WP_270453565.1">
    <property type="nucleotide sequence ID" value="NZ_JADPIE010000003.1"/>
</dbReference>
<dbReference type="NCBIfam" id="TIGR00587">
    <property type="entry name" value="nfo"/>
    <property type="match status" value="1"/>
</dbReference>
<dbReference type="InterPro" id="IPR018246">
    <property type="entry name" value="AP_endonuc_F2_Zn_BS"/>
</dbReference>
<dbReference type="PANTHER" id="PTHR21445">
    <property type="entry name" value="ENDONUCLEASE IV ENDODEOXYRIBONUCLEASE IV"/>
    <property type="match status" value="1"/>
</dbReference>
<feature type="binding site" evidence="7">
    <location>
        <position position="226"/>
    </location>
    <ligand>
        <name>Zn(2+)</name>
        <dbReference type="ChEBI" id="CHEBI:29105"/>
        <label>3</label>
    </ligand>
</feature>
<comment type="function">
    <text evidence="7">Endonuclease IV plays a role in DNA repair. It cleaves phosphodiester bonds at apurinic or apyrimidinic (AP) sites, generating a 3'-hydroxyl group and a 5'-terminal sugar phosphate.</text>
</comment>
<keyword evidence="5 7" id="KW-0862">Zinc</keyword>
<dbReference type="AlphaFoldDB" id="A0A931APQ9"/>
<dbReference type="FunFam" id="3.20.20.150:FF:000001">
    <property type="entry name" value="Probable endonuclease 4"/>
    <property type="match status" value="1"/>
</dbReference>
<evidence type="ECO:0000256" key="3">
    <source>
        <dbReference type="ARBA" id="ARBA00022763"/>
    </source>
</evidence>
<feature type="binding site" evidence="7">
    <location>
        <position position="66"/>
    </location>
    <ligand>
        <name>Zn(2+)</name>
        <dbReference type="ChEBI" id="CHEBI:29105"/>
        <label>1</label>
    </ligand>
</feature>
<comment type="similarity">
    <text evidence="1 7">Belongs to the AP endonuclease 2 family.</text>
</comment>
<dbReference type="Gene3D" id="3.20.20.150">
    <property type="entry name" value="Divalent-metal-dependent TIM barrel enzymes"/>
    <property type="match status" value="1"/>
</dbReference>
<comment type="catalytic activity">
    <reaction evidence="7">
        <text>Endonucleolytic cleavage to 5'-phosphooligonucleotide end-products.</text>
        <dbReference type="EC" id="3.1.21.2"/>
    </reaction>
</comment>
<comment type="caution">
    <text evidence="9">The sequence shown here is derived from an EMBL/GenBank/DDBJ whole genome shotgun (WGS) entry which is preliminary data.</text>
</comment>
<dbReference type="GO" id="GO:0006284">
    <property type="term" value="P:base-excision repair"/>
    <property type="evidence" value="ECO:0007669"/>
    <property type="project" value="TreeGrafter"/>
</dbReference>
<feature type="binding site" evidence="7">
    <location>
        <position position="106"/>
    </location>
    <ligand>
        <name>Zn(2+)</name>
        <dbReference type="ChEBI" id="CHEBI:29105"/>
        <label>1</label>
    </ligand>
</feature>
<feature type="binding site" evidence="7">
    <location>
        <position position="213"/>
    </location>
    <ligand>
        <name>Zn(2+)</name>
        <dbReference type="ChEBI" id="CHEBI:29105"/>
        <label>2</label>
    </ligand>
</feature>
<accession>A0A931APQ9</accession>
<keyword evidence="4 7" id="KW-0378">Hydrolase</keyword>
<dbReference type="SMART" id="SM00518">
    <property type="entry name" value="AP2Ec"/>
    <property type="match status" value="1"/>
</dbReference>
<dbReference type="PROSITE" id="PS00730">
    <property type="entry name" value="AP_NUCLEASE_F2_2"/>
    <property type="match status" value="1"/>
</dbReference>
<dbReference type="GO" id="GO:0003906">
    <property type="term" value="F:DNA-(apurinic or apyrimidinic site) endonuclease activity"/>
    <property type="evidence" value="ECO:0007669"/>
    <property type="project" value="TreeGrafter"/>
</dbReference>
<evidence type="ECO:0000256" key="2">
    <source>
        <dbReference type="ARBA" id="ARBA00022723"/>
    </source>
</evidence>
<evidence type="ECO:0000256" key="7">
    <source>
        <dbReference type="HAMAP-Rule" id="MF_00152"/>
    </source>
</evidence>
<feature type="binding site" evidence="7">
    <location>
        <position position="176"/>
    </location>
    <ligand>
        <name>Zn(2+)</name>
        <dbReference type="ChEBI" id="CHEBI:29105"/>
        <label>2</label>
    </ligand>
</feature>
<keyword evidence="3 7" id="KW-0227">DNA damage</keyword>
<dbReference type="Pfam" id="PF01261">
    <property type="entry name" value="AP_endonuc_2"/>
    <property type="match status" value="1"/>
</dbReference>
<dbReference type="GO" id="GO:0008833">
    <property type="term" value="F:deoxyribonuclease IV (phage-T4-induced) activity"/>
    <property type="evidence" value="ECO:0007669"/>
    <property type="project" value="UniProtKB-UniRule"/>
</dbReference>
<evidence type="ECO:0000256" key="1">
    <source>
        <dbReference type="ARBA" id="ARBA00005340"/>
    </source>
</evidence>
<dbReference type="PANTHER" id="PTHR21445:SF0">
    <property type="entry name" value="APURINIC-APYRIMIDINIC ENDONUCLEASE"/>
    <property type="match status" value="1"/>
</dbReference>
<protein>
    <recommendedName>
        <fullName evidence="7">Probable endonuclease 4</fullName>
        <ecNumber evidence="7">3.1.21.2</ecNumber>
    </recommendedName>
    <alternativeName>
        <fullName evidence="7">Endodeoxyribonuclease IV</fullName>
    </alternativeName>
    <alternativeName>
        <fullName evidence="7">Endonuclease IV</fullName>
    </alternativeName>
</protein>
<proteinExistence type="inferred from homology"/>
<organism evidence="9 10">
    <name type="scientific">Halonatronomonas betaini</name>
    <dbReference type="NCBI Taxonomy" id="2778430"/>
    <lineage>
        <taxon>Bacteria</taxon>
        <taxon>Bacillati</taxon>
        <taxon>Bacillota</taxon>
        <taxon>Clostridia</taxon>
        <taxon>Halanaerobiales</taxon>
        <taxon>Halarsenatibacteraceae</taxon>
        <taxon>Halonatronomonas</taxon>
    </lineage>
</organism>
<comment type="cofactor">
    <cofactor evidence="7">
        <name>Zn(2+)</name>
        <dbReference type="ChEBI" id="CHEBI:29105"/>
    </cofactor>
    <text evidence="7">Binds 3 Zn(2+) ions.</text>
</comment>
<dbReference type="EMBL" id="JADPIE010000003">
    <property type="protein sequence ID" value="MBF8436657.1"/>
    <property type="molecule type" value="Genomic_DNA"/>
</dbReference>
<feature type="domain" description="Xylose isomerase-like TIM barrel" evidence="8">
    <location>
        <begin position="18"/>
        <end position="268"/>
    </location>
</feature>
<dbReference type="PROSITE" id="PS51432">
    <property type="entry name" value="AP_NUCLEASE_F2_4"/>
    <property type="match status" value="1"/>
</dbReference>
<keyword evidence="7" id="KW-0255">Endonuclease</keyword>
<feature type="binding site" evidence="7">
    <location>
        <position position="228"/>
    </location>
    <ligand>
        <name>Zn(2+)</name>
        <dbReference type="ChEBI" id="CHEBI:29105"/>
        <label>3</label>
    </ligand>
</feature>
<evidence type="ECO:0000259" key="8">
    <source>
        <dbReference type="Pfam" id="PF01261"/>
    </source>
</evidence>
<dbReference type="PROSITE" id="PS00731">
    <property type="entry name" value="AP_NUCLEASE_F2_3"/>
    <property type="match status" value="1"/>
</dbReference>
<evidence type="ECO:0000256" key="4">
    <source>
        <dbReference type="ARBA" id="ARBA00022801"/>
    </source>
</evidence>
<dbReference type="GO" id="GO:0008270">
    <property type="term" value="F:zinc ion binding"/>
    <property type="evidence" value="ECO:0007669"/>
    <property type="project" value="UniProtKB-UniRule"/>
</dbReference>
<feature type="binding site" evidence="7">
    <location>
        <position position="142"/>
    </location>
    <ligand>
        <name>Zn(2+)</name>
        <dbReference type="ChEBI" id="CHEBI:29105"/>
        <label>1</label>
    </ligand>
</feature>
<keyword evidence="10" id="KW-1185">Reference proteome</keyword>
<evidence type="ECO:0000313" key="9">
    <source>
        <dbReference type="EMBL" id="MBF8436657.1"/>
    </source>
</evidence>